<feature type="region of interest" description="Disordered" evidence="1">
    <location>
        <begin position="1"/>
        <end position="44"/>
    </location>
</feature>
<name>A0A1Q2CV61_9ACTN</name>
<keyword evidence="3" id="KW-1185">Reference proteome</keyword>
<gene>
    <name evidence="2" type="ORF">BW733_03190</name>
</gene>
<dbReference type="Gene3D" id="3.20.20.80">
    <property type="entry name" value="Glycosidases"/>
    <property type="match status" value="1"/>
</dbReference>
<dbReference type="KEGG" id="tfa:BW733_03190"/>
<sequence>MARRVQGGGGHRQPAQPPGRARLGGLRQRGQPGRPDAGLHRFDPTGEVDVDAWVKTLRDQGFKMGILTLKHHDGFAPGALSSMVVGVDRPGGMDQPRFWIAAHSSRRPTVRWKSIGCSVSAAK</sequence>
<dbReference type="InterPro" id="IPR017853">
    <property type="entry name" value="GH"/>
</dbReference>
<proteinExistence type="predicted"/>
<dbReference type="AlphaFoldDB" id="A0A1Q2CV61"/>
<dbReference type="Proteomes" id="UP000188235">
    <property type="component" value="Chromosome"/>
</dbReference>
<evidence type="ECO:0008006" key="4">
    <source>
        <dbReference type="Google" id="ProtNLM"/>
    </source>
</evidence>
<evidence type="ECO:0000313" key="2">
    <source>
        <dbReference type="EMBL" id="AQP49991.1"/>
    </source>
</evidence>
<accession>A0A1Q2CV61</accession>
<organism evidence="2 3">
    <name type="scientific">Tessaracoccus flavescens</name>
    <dbReference type="NCBI Taxonomy" id="399497"/>
    <lineage>
        <taxon>Bacteria</taxon>
        <taxon>Bacillati</taxon>
        <taxon>Actinomycetota</taxon>
        <taxon>Actinomycetes</taxon>
        <taxon>Propionibacteriales</taxon>
        <taxon>Propionibacteriaceae</taxon>
        <taxon>Tessaracoccus</taxon>
    </lineage>
</organism>
<feature type="compositionally biased region" description="Low complexity" evidence="1">
    <location>
        <begin position="18"/>
        <end position="35"/>
    </location>
</feature>
<dbReference type="SUPFAM" id="SSF51445">
    <property type="entry name" value="(Trans)glycosidases"/>
    <property type="match status" value="1"/>
</dbReference>
<evidence type="ECO:0000256" key="1">
    <source>
        <dbReference type="SAM" id="MobiDB-lite"/>
    </source>
</evidence>
<dbReference type="EMBL" id="CP019607">
    <property type="protein sequence ID" value="AQP49991.1"/>
    <property type="molecule type" value="Genomic_DNA"/>
</dbReference>
<reference evidence="2 3" key="1">
    <citation type="journal article" date="2008" name="Int. J. Syst. Evol. Microbiol.">
        <title>Tessaracoccus flavescens sp. nov., isolated from marine sediment.</title>
        <authorList>
            <person name="Lee D.W."/>
            <person name="Lee S.D."/>
        </authorList>
    </citation>
    <scope>NUCLEOTIDE SEQUENCE [LARGE SCALE GENOMIC DNA]</scope>
    <source>
        <strain evidence="2 3">SST-39T</strain>
    </source>
</reference>
<protein>
    <recommendedName>
        <fullName evidence="4">Alpha-L-fucosidase</fullName>
    </recommendedName>
</protein>
<feature type="compositionally biased region" description="Gly residues" evidence="1">
    <location>
        <begin position="1"/>
        <end position="11"/>
    </location>
</feature>
<dbReference type="STRING" id="399497.BW733_03190"/>
<evidence type="ECO:0000313" key="3">
    <source>
        <dbReference type="Proteomes" id="UP000188235"/>
    </source>
</evidence>